<feature type="transmembrane region" description="Helical" evidence="1">
    <location>
        <begin position="398"/>
        <end position="417"/>
    </location>
</feature>
<dbReference type="WBParaSite" id="PgR013_g144_t02">
    <property type="protein sequence ID" value="PgR013_g144_t02"/>
    <property type="gene ID" value="PgR013_g144"/>
</dbReference>
<dbReference type="Proteomes" id="UP000887569">
    <property type="component" value="Unplaced"/>
</dbReference>
<feature type="transmembrane region" description="Helical" evidence="1">
    <location>
        <begin position="423"/>
        <end position="447"/>
    </location>
</feature>
<name>A0A915AQR5_PARUN</name>
<keyword evidence="1" id="KW-0812">Transmembrane</keyword>
<keyword evidence="1" id="KW-1133">Transmembrane helix</keyword>
<evidence type="ECO:0000256" key="1">
    <source>
        <dbReference type="SAM" id="Phobius"/>
    </source>
</evidence>
<keyword evidence="2" id="KW-1185">Reference proteome</keyword>
<evidence type="ECO:0000313" key="3">
    <source>
        <dbReference type="WBParaSite" id="PgR013_g144_t02"/>
    </source>
</evidence>
<dbReference type="AlphaFoldDB" id="A0A915AQR5"/>
<protein>
    <submittedName>
        <fullName evidence="3">Uncharacterized protein</fullName>
    </submittedName>
</protein>
<keyword evidence="1" id="KW-0472">Membrane</keyword>
<reference evidence="3" key="1">
    <citation type="submission" date="2022-11" db="UniProtKB">
        <authorList>
            <consortium name="WormBaseParasite"/>
        </authorList>
    </citation>
    <scope>IDENTIFICATION</scope>
</reference>
<accession>A0A915AQR5</accession>
<sequence length="473" mass="54738">GEDASFSGIVCFSLCLHSVGDGCKEQRGHSNWHNPHRCDGHSIRLCCSIKKHCNVGDGAVATRHHDQWIVVYREEMCGYSAMPVFSFNNFKWALENAVLVGGNLTCEDSLDFVLPSLDTVRAIFTDRQKIDSTRALIVRNADTTYHYVIFEKPVRNRKVLRSDFALSLKDNKIIAVSKMSNGQVKLYRCASDQRSCSIDHKSALTISRRRSRVEKIILNENHLHALYYQYENKHYILSSVIIEGDSFSKVMVLRELQWDTIQAFALWDAHNGRQETFAMLGWCNESRGWSRDLAETYLVSEMASVEPQFMTYVRSDHIKSVSIQTVFVPNTYRPLTERELNGVIPAPQIIATTRYLESLAGIEPLGVYHQGYDTMEQKLRYHVDFANRMRKMHKLRTYWLYAPIRIVCDILPSSVMSHLLFNFIWWCHIFMWITMTAPFLFSTFLIWTAAKPASESYTPKRGNKYQDNKRKHT</sequence>
<proteinExistence type="predicted"/>
<organism evidence="2 3">
    <name type="scientific">Parascaris univalens</name>
    <name type="common">Nematode worm</name>
    <dbReference type="NCBI Taxonomy" id="6257"/>
    <lineage>
        <taxon>Eukaryota</taxon>
        <taxon>Metazoa</taxon>
        <taxon>Ecdysozoa</taxon>
        <taxon>Nematoda</taxon>
        <taxon>Chromadorea</taxon>
        <taxon>Rhabditida</taxon>
        <taxon>Spirurina</taxon>
        <taxon>Ascaridomorpha</taxon>
        <taxon>Ascaridoidea</taxon>
        <taxon>Ascarididae</taxon>
        <taxon>Parascaris</taxon>
    </lineage>
</organism>
<evidence type="ECO:0000313" key="2">
    <source>
        <dbReference type="Proteomes" id="UP000887569"/>
    </source>
</evidence>